<dbReference type="InterPro" id="IPR015053">
    <property type="entry name" value="DUF1871"/>
</dbReference>
<name>A0A165YMK6_9BACI</name>
<dbReference type="Gene3D" id="1.10.340.20">
    <property type="entry name" value="Apc36109-like domain"/>
    <property type="match status" value="1"/>
</dbReference>
<dbReference type="Proteomes" id="UP000214606">
    <property type="component" value="Chromosome"/>
</dbReference>
<sequence>MEQKEANLFMIELLSEWDPLQLGNDAYELEIVDCIQAVHTIDHPLQLARKIQSIYEFSFEEVIPLKECEKIAKKLLAIKKNASCQLL</sequence>
<evidence type="ECO:0000313" key="3">
    <source>
        <dbReference type="Proteomes" id="UP000076476"/>
    </source>
</evidence>
<dbReference type="Pfam" id="PF08958">
    <property type="entry name" value="DUF1871"/>
    <property type="match status" value="1"/>
</dbReference>
<evidence type="ECO:0000313" key="1">
    <source>
        <dbReference type="EMBL" id="ASS90398.1"/>
    </source>
</evidence>
<dbReference type="KEGG" id="apak:AP3564_09280"/>
<dbReference type="OrthoDB" id="2353632at2"/>
<evidence type="ECO:0000313" key="2">
    <source>
        <dbReference type="EMBL" id="KZN97248.1"/>
    </source>
</evidence>
<protein>
    <recommendedName>
        <fullName evidence="5">DUF1871 domain-containing protein</fullName>
    </recommendedName>
</protein>
<reference evidence="2 3" key="1">
    <citation type="submission" date="2016-04" db="EMBL/GenBank/DDBJ databases">
        <title>Draft genome sequence of Aeribacillus pallidus 8m3 from petroleum reservoir.</title>
        <authorList>
            <person name="Poltaraus A.B."/>
            <person name="Nazina T.N."/>
            <person name="Tourova T.P."/>
            <person name="Malakho S.M."/>
            <person name="Korshunova A.V."/>
            <person name="Sokolova D.S."/>
        </authorList>
    </citation>
    <scope>NUCLEOTIDE SEQUENCE [LARGE SCALE GENOMIC DNA]</scope>
    <source>
        <strain evidence="2 3">8m3</strain>
    </source>
</reference>
<evidence type="ECO:0008006" key="5">
    <source>
        <dbReference type="Google" id="ProtNLM"/>
    </source>
</evidence>
<dbReference type="Proteomes" id="UP000076476">
    <property type="component" value="Unassembled WGS sequence"/>
</dbReference>
<gene>
    <name evidence="1" type="ORF">AP3564_09280</name>
    <name evidence="2" type="ORF">AZI98_04235</name>
</gene>
<organism evidence="2 3">
    <name type="scientific">Aeribacillus pallidus</name>
    <dbReference type="NCBI Taxonomy" id="33936"/>
    <lineage>
        <taxon>Bacteria</taxon>
        <taxon>Bacillati</taxon>
        <taxon>Bacillota</taxon>
        <taxon>Bacilli</taxon>
        <taxon>Bacillales</taxon>
        <taxon>Bacillaceae</taxon>
        <taxon>Aeribacillus</taxon>
    </lineage>
</organism>
<evidence type="ECO:0000313" key="4">
    <source>
        <dbReference type="Proteomes" id="UP000214606"/>
    </source>
</evidence>
<proteinExistence type="predicted"/>
<keyword evidence="3" id="KW-1185">Reference proteome</keyword>
<reference evidence="1 4" key="2">
    <citation type="submission" date="2016-10" db="EMBL/GenBank/DDBJ databases">
        <title>The whole genome sequencing and assembly of Aeribacillus pallidus KCTC3564 strain.</title>
        <authorList>
            <person name="Lee Y.-J."/>
            <person name="Park M.-K."/>
            <person name="Yi H."/>
            <person name="Bahn Y.-S."/>
            <person name="Kim J.F."/>
            <person name="Lee D.-W."/>
        </authorList>
    </citation>
    <scope>NUCLEOTIDE SEQUENCE [LARGE SCALE GENOMIC DNA]</scope>
    <source>
        <strain evidence="1 4">KCTC3564</strain>
    </source>
</reference>
<dbReference type="EMBL" id="LWBR01000012">
    <property type="protein sequence ID" value="KZN97248.1"/>
    <property type="molecule type" value="Genomic_DNA"/>
</dbReference>
<accession>A0A165YMK6</accession>
<dbReference type="EMBL" id="CP017703">
    <property type="protein sequence ID" value="ASS90398.1"/>
    <property type="molecule type" value="Genomic_DNA"/>
</dbReference>
<dbReference type="RefSeq" id="WP_063387052.1">
    <property type="nucleotide sequence ID" value="NZ_CP017703.1"/>
</dbReference>
<dbReference type="InterPro" id="IPR023162">
    <property type="entry name" value="Apc36109-like_dom_sf"/>
</dbReference>
<dbReference type="AlphaFoldDB" id="A0A165YMK6"/>
<dbReference type="SUPFAM" id="SSF116922">
    <property type="entry name" value="YugE-like"/>
    <property type="match status" value="1"/>
</dbReference>